<dbReference type="RefSeq" id="WP_108685376.1">
    <property type="nucleotide sequence ID" value="NZ_QCYK01000001.1"/>
</dbReference>
<evidence type="ECO:0000313" key="2">
    <source>
        <dbReference type="Proteomes" id="UP000244450"/>
    </source>
</evidence>
<protein>
    <submittedName>
        <fullName evidence="1">Uncharacterized protein</fullName>
    </submittedName>
</protein>
<gene>
    <name evidence="1" type="ORF">DCC81_04430</name>
</gene>
<dbReference type="OrthoDB" id="676024at2"/>
<keyword evidence="2" id="KW-1185">Reference proteome</keyword>
<dbReference type="EMBL" id="QCYK01000001">
    <property type="protein sequence ID" value="PUZ28737.1"/>
    <property type="molecule type" value="Genomic_DNA"/>
</dbReference>
<evidence type="ECO:0000313" key="1">
    <source>
        <dbReference type="EMBL" id="PUZ28737.1"/>
    </source>
</evidence>
<name>A0A2T7BM29_9BACT</name>
<organism evidence="1 2">
    <name type="scientific">Chitinophaga parva</name>
    <dbReference type="NCBI Taxonomy" id="2169414"/>
    <lineage>
        <taxon>Bacteria</taxon>
        <taxon>Pseudomonadati</taxon>
        <taxon>Bacteroidota</taxon>
        <taxon>Chitinophagia</taxon>
        <taxon>Chitinophagales</taxon>
        <taxon>Chitinophagaceae</taxon>
        <taxon>Chitinophaga</taxon>
    </lineage>
</organism>
<accession>A0A2T7BM29</accession>
<reference evidence="1 2" key="1">
    <citation type="submission" date="2018-04" db="EMBL/GenBank/DDBJ databases">
        <title>Chitinophaga fuyangensis sp. nov., isolated from soil in a chemical factory.</title>
        <authorList>
            <person name="Chen K."/>
        </authorList>
    </citation>
    <scope>NUCLEOTIDE SEQUENCE [LARGE SCALE GENOMIC DNA]</scope>
    <source>
        <strain evidence="1 2">LY-1</strain>
    </source>
</reference>
<dbReference type="AlphaFoldDB" id="A0A2T7BM29"/>
<dbReference type="Proteomes" id="UP000244450">
    <property type="component" value="Unassembled WGS sequence"/>
</dbReference>
<sequence>MKTNTNRELLLMQKFTEEWSNNFSSQVSRIMTIVDQKDTLDGIIPIIEVANVYTQKFAHNKVEKESLLKNRKARPFEFVIHKN</sequence>
<proteinExistence type="predicted"/>
<comment type="caution">
    <text evidence="1">The sequence shown here is derived from an EMBL/GenBank/DDBJ whole genome shotgun (WGS) entry which is preliminary data.</text>
</comment>